<reference evidence="2 3" key="1">
    <citation type="submission" date="2016-09" db="EMBL/GenBank/DDBJ databases">
        <title>Complete genome of Desulfosporosinus sp. OL.</title>
        <authorList>
            <person name="Mardanov A."/>
            <person name="Beletsky A."/>
            <person name="Panova A."/>
            <person name="Karnachuk O."/>
            <person name="Ravin N."/>
        </authorList>
    </citation>
    <scope>NUCLEOTIDE SEQUENCE [LARGE SCALE GENOMIC DNA]</scope>
    <source>
        <strain evidence="2 3">OL</strain>
    </source>
</reference>
<comment type="caution">
    <text evidence="2">The sequence shown here is derived from an EMBL/GenBank/DDBJ whole genome shotgun (WGS) entry which is preliminary data.</text>
</comment>
<feature type="transmembrane region" description="Helical" evidence="1">
    <location>
        <begin position="37"/>
        <end position="53"/>
    </location>
</feature>
<dbReference type="Proteomes" id="UP000186102">
    <property type="component" value="Unassembled WGS sequence"/>
</dbReference>
<evidence type="ECO:0000313" key="2">
    <source>
        <dbReference type="EMBL" id="OLN30185.1"/>
    </source>
</evidence>
<dbReference type="AlphaFoldDB" id="A0A1Q8QS51"/>
<keyword evidence="1" id="KW-0812">Transmembrane</keyword>
<dbReference type="OrthoDB" id="5739127at2"/>
<proteinExistence type="predicted"/>
<gene>
    <name evidence="2" type="ORF">DSOL_3128</name>
</gene>
<feature type="transmembrane region" description="Helical" evidence="1">
    <location>
        <begin position="192"/>
        <end position="213"/>
    </location>
</feature>
<accession>A0A1Q8QS51</accession>
<feature type="transmembrane region" description="Helical" evidence="1">
    <location>
        <begin position="132"/>
        <end position="152"/>
    </location>
</feature>
<sequence length="234" mass="24904">MTTAIKKIFNMHNVVLGVLLVALIMVGEVVLEKFHLATWPAFMIMVFFFMAHAKIKEAPAILIGCFFGFCNLIIIKYWYGLTVPIFGGNMAKATSPETVEAMFNSKLVYVAIFVLSIIFLKDVITWVFNDYAFMVFIFAALASGGNSAAALVGKTVAGAANAVAAKGDPAAIAAMKAATDKALATTIPITNVYQWMGIELIGGGLFIVGIFLIGKVLAKLPGAHAAAHGHDIKG</sequence>
<evidence type="ECO:0000256" key="1">
    <source>
        <dbReference type="SAM" id="Phobius"/>
    </source>
</evidence>
<feature type="transmembrane region" description="Helical" evidence="1">
    <location>
        <begin position="101"/>
        <end position="120"/>
    </location>
</feature>
<feature type="transmembrane region" description="Helical" evidence="1">
    <location>
        <begin position="60"/>
        <end position="81"/>
    </location>
</feature>
<dbReference type="RefSeq" id="WP_075365659.1">
    <property type="nucleotide sequence ID" value="NZ_MLBF01000026.1"/>
</dbReference>
<name>A0A1Q8QS51_9FIRM</name>
<feature type="transmembrane region" description="Helical" evidence="1">
    <location>
        <begin position="12"/>
        <end position="31"/>
    </location>
</feature>
<dbReference type="EMBL" id="MLBF01000026">
    <property type="protein sequence ID" value="OLN30185.1"/>
    <property type="molecule type" value="Genomic_DNA"/>
</dbReference>
<organism evidence="2 3">
    <name type="scientific">Desulfosporosinus metallidurans</name>
    <dbReference type="NCBI Taxonomy" id="1888891"/>
    <lineage>
        <taxon>Bacteria</taxon>
        <taxon>Bacillati</taxon>
        <taxon>Bacillota</taxon>
        <taxon>Clostridia</taxon>
        <taxon>Eubacteriales</taxon>
        <taxon>Desulfitobacteriaceae</taxon>
        <taxon>Desulfosporosinus</taxon>
    </lineage>
</organism>
<keyword evidence="3" id="KW-1185">Reference proteome</keyword>
<evidence type="ECO:0000313" key="3">
    <source>
        <dbReference type="Proteomes" id="UP000186102"/>
    </source>
</evidence>
<keyword evidence="1" id="KW-1133">Transmembrane helix</keyword>
<protein>
    <submittedName>
        <fullName evidence="2">Uncharacterized protein</fullName>
    </submittedName>
</protein>
<keyword evidence="1" id="KW-0472">Membrane</keyword>